<dbReference type="EMBL" id="FTOC01000001">
    <property type="protein sequence ID" value="SIS36897.1"/>
    <property type="molecule type" value="Genomic_DNA"/>
</dbReference>
<feature type="binding site" evidence="10">
    <location>
        <position position="469"/>
    </location>
    <ligand>
        <name>Mn(2+)</name>
        <dbReference type="ChEBI" id="CHEBI:29035"/>
    </ligand>
</feature>
<dbReference type="PIRSF" id="PIRSF005091">
    <property type="entry name" value="Mmb_sulf_HI1246"/>
    <property type="match status" value="1"/>
</dbReference>
<feature type="binding site" evidence="10">
    <location>
        <position position="468"/>
    </location>
    <ligand>
        <name>Mn(2+)</name>
        <dbReference type="ChEBI" id="CHEBI:29035"/>
    </ligand>
</feature>
<dbReference type="GO" id="GO:0005886">
    <property type="term" value="C:plasma membrane"/>
    <property type="evidence" value="ECO:0007669"/>
    <property type="project" value="UniProtKB-SubCell"/>
</dbReference>
<feature type="binding site" evidence="10">
    <location>
        <position position="294"/>
    </location>
    <ligand>
        <name>Mn(2+)</name>
        <dbReference type="ChEBI" id="CHEBI:29035"/>
    </ligand>
</feature>
<evidence type="ECO:0000256" key="4">
    <source>
        <dbReference type="ARBA" id="ARBA00022692"/>
    </source>
</evidence>
<evidence type="ECO:0000256" key="6">
    <source>
        <dbReference type="ARBA" id="ARBA00023136"/>
    </source>
</evidence>
<keyword evidence="6 7" id="KW-0472">Membrane</keyword>
<dbReference type="Gene3D" id="3.40.720.10">
    <property type="entry name" value="Alkaline Phosphatase, subunit A"/>
    <property type="match status" value="1"/>
</dbReference>
<dbReference type="Pfam" id="PF00884">
    <property type="entry name" value="Sulfatase"/>
    <property type="match status" value="1"/>
</dbReference>
<keyword evidence="4 11" id="KW-0812">Transmembrane</keyword>
<feature type="domain" description="Sulfatase N-terminal" evidence="12">
    <location>
        <begin position="242"/>
        <end position="533"/>
    </location>
</feature>
<keyword evidence="3 7" id="KW-1003">Cell membrane</keyword>
<evidence type="ECO:0000256" key="11">
    <source>
        <dbReference type="SAM" id="Phobius"/>
    </source>
</evidence>
<dbReference type="RefSeq" id="WP_076556401.1">
    <property type="nucleotide sequence ID" value="NZ_FTOC01000001.1"/>
</dbReference>
<keyword evidence="5 11" id="KW-1133">Transmembrane helix</keyword>
<comment type="similarity">
    <text evidence="2 7">Belongs to the LTA synthase family.</text>
</comment>
<evidence type="ECO:0000259" key="12">
    <source>
        <dbReference type="Pfam" id="PF00884"/>
    </source>
</evidence>
<dbReference type="PANTHER" id="PTHR47371">
    <property type="entry name" value="LIPOTEICHOIC ACID SYNTHASE"/>
    <property type="match status" value="1"/>
</dbReference>
<feature type="active site" evidence="8">
    <location>
        <position position="294"/>
    </location>
</feature>
<reference evidence="14" key="1">
    <citation type="submission" date="2017-01" db="EMBL/GenBank/DDBJ databases">
        <authorList>
            <person name="Varghese N."/>
            <person name="Submissions S."/>
        </authorList>
    </citation>
    <scope>NUCLEOTIDE SEQUENCE [LARGE SCALE GENOMIC DNA]</scope>
    <source>
        <strain evidence="14">DSM 23127</strain>
    </source>
</reference>
<evidence type="ECO:0000313" key="14">
    <source>
        <dbReference type="Proteomes" id="UP000187608"/>
    </source>
</evidence>
<dbReference type="PANTHER" id="PTHR47371:SF1">
    <property type="entry name" value="LIPOTEICHOIC ACID SYNTHASE-LIKE YQGS"/>
    <property type="match status" value="1"/>
</dbReference>
<accession>A0A1N7III9</accession>
<evidence type="ECO:0000256" key="7">
    <source>
        <dbReference type="PIRNR" id="PIRNR005091"/>
    </source>
</evidence>
<protein>
    <submittedName>
        <fullName evidence="13">Phosphoglycerol transferase MdoB</fullName>
    </submittedName>
</protein>
<dbReference type="STRING" id="570947.SAMN05421687_101124"/>
<feature type="transmembrane region" description="Helical" evidence="11">
    <location>
        <begin position="9"/>
        <end position="29"/>
    </location>
</feature>
<feature type="transmembrane region" description="Helical" evidence="11">
    <location>
        <begin position="111"/>
        <end position="134"/>
    </location>
</feature>
<feature type="transmembrane region" description="Helical" evidence="11">
    <location>
        <begin position="150"/>
        <end position="167"/>
    </location>
</feature>
<keyword evidence="9" id="KW-0464">Manganese</keyword>
<keyword evidence="13" id="KW-0808">Transferase</keyword>
<dbReference type="OrthoDB" id="5901192at2"/>
<comment type="subcellular location">
    <subcellularLocation>
        <location evidence="1">Cell membrane</location>
        <topology evidence="1">Multi-pass membrane protein</topology>
    </subcellularLocation>
</comment>
<feature type="binding site" evidence="10">
    <location>
        <position position="250"/>
    </location>
    <ligand>
        <name>Mn(2+)</name>
        <dbReference type="ChEBI" id="CHEBI:29035"/>
    </ligand>
</feature>
<dbReference type="Proteomes" id="UP000187608">
    <property type="component" value="Unassembled WGS sequence"/>
</dbReference>
<keyword evidence="14" id="KW-1185">Reference proteome</keyword>
<gene>
    <name evidence="13" type="ORF">SAMN05421687_101124</name>
</gene>
<dbReference type="GO" id="GO:0016740">
    <property type="term" value="F:transferase activity"/>
    <property type="evidence" value="ECO:0007669"/>
    <property type="project" value="UniProtKB-KW"/>
</dbReference>
<feature type="transmembrane region" description="Helical" evidence="11">
    <location>
        <begin position="41"/>
        <end position="61"/>
    </location>
</feature>
<organism evidence="13 14">
    <name type="scientific">Salimicrobium flavidum</name>
    <dbReference type="NCBI Taxonomy" id="570947"/>
    <lineage>
        <taxon>Bacteria</taxon>
        <taxon>Bacillati</taxon>
        <taxon>Bacillota</taxon>
        <taxon>Bacilli</taxon>
        <taxon>Bacillales</taxon>
        <taxon>Bacillaceae</taxon>
        <taxon>Salimicrobium</taxon>
    </lineage>
</organism>
<evidence type="ECO:0000256" key="3">
    <source>
        <dbReference type="ARBA" id="ARBA00022475"/>
    </source>
</evidence>
<evidence type="ECO:0000256" key="5">
    <source>
        <dbReference type="ARBA" id="ARBA00022989"/>
    </source>
</evidence>
<dbReference type="SUPFAM" id="SSF53649">
    <property type="entry name" value="Alkaline phosphatase-like"/>
    <property type="match status" value="1"/>
</dbReference>
<keyword evidence="9" id="KW-0479">Metal-binding</keyword>
<dbReference type="AlphaFoldDB" id="A0A1N7III9"/>
<dbReference type="Gene3D" id="3.30.1120.170">
    <property type="match status" value="1"/>
</dbReference>
<dbReference type="InterPro" id="IPR012160">
    <property type="entry name" value="LtaS-like"/>
</dbReference>
<evidence type="ECO:0000256" key="9">
    <source>
        <dbReference type="PIRSR" id="PIRSR005091-2"/>
    </source>
</evidence>
<evidence type="ECO:0000256" key="10">
    <source>
        <dbReference type="PIRSR" id="PIRSR005091-3"/>
    </source>
</evidence>
<feature type="transmembrane region" description="Helical" evidence="11">
    <location>
        <begin position="73"/>
        <end position="91"/>
    </location>
</feature>
<proteinExistence type="inferred from homology"/>
<evidence type="ECO:0000313" key="13">
    <source>
        <dbReference type="EMBL" id="SIS36897.1"/>
    </source>
</evidence>
<dbReference type="InterPro" id="IPR050448">
    <property type="entry name" value="OpgB/LTA_synthase_biosynth"/>
</dbReference>
<dbReference type="InterPro" id="IPR017850">
    <property type="entry name" value="Alkaline_phosphatase_core_sf"/>
</dbReference>
<evidence type="ECO:0000256" key="8">
    <source>
        <dbReference type="PIRSR" id="PIRSR005091-1"/>
    </source>
</evidence>
<dbReference type="GO" id="GO:0046872">
    <property type="term" value="F:metal ion binding"/>
    <property type="evidence" value="ECO:0007669"/>
    <property type="project" value="UniProtKB-KW"/>
</dbReference>
<feature type="binding site" evidence="9">
    <location>
        <position position="409"/>
    </location>
    <ligand>
        <name>substrate</name>
    </ligand>
</feature>
<dbReference type="InterPro" id="IPR000917">
    <property type="entry name" value="Sulfatase_N"/>
</dbReference>
<evidence type="ECO:0000256" key="1">
    <source>
        <dbReference type="ARBA" id="ARBA00004651"/>
    </source>
</evidence>
<sequence length="621" mass="72213">MKELIRKIPLFILAAILFGFKTYIVYRFIFGISIESVLQELILILNPLVSGYVIFVISIWLKEKNQGKYLRFMSLLATLVLYVNLVFYRNFTDFITLPVLFQGNNAADLTSSIFTLIHFTDVLLFMDVILIWVISKNKDSIFQFETPQKIAATAVMFLLLATNVTLAEVERPMLFTRTFDREYLVKNIGLFNYHVYDLTMQTKTNAQRVLADGSEIQEIKDYISEEKEGDNEAGLFGAAKGKNVVFVSVESMQNFVLDEKVNGNEITPFLNDFKQDEDTIWFNNFYHQTAQGKTSDSEFLVETSLYPLDRGAVYFTHAQNEYYALPEVLNEKDYTTSVFHANNKSFWNRDVMYENLGYDHFYSQEDYEVTEENSFGWGLEDKAFYEQSIPYLKDQEQPFYSKFITLTHHFPFELPESKASIEKLETNSNTLNQYVQTARYTDESLEDFMDQMREEGLYEDTMFVFMGDHYGISEFHNDAMSEFLGKEINGYEHIQLQQVPMMIHIPGSGEGQTYDKISGQIDMKPTLLHLLGIEEKNELNFGENLFNQHRQDFIALRDGSFVTEEYIYTKSVCYSKESGQPVEVPPGEPSPCEPWKEKVSKELGYSDNIIYGDLFRFYDFQ</sequence>
<name>A0A1N7III9_9BACI</name>
<dbReference type="CDD" id="cd16015">
    <property type="entry name" value="LTA_synthase"/>
    <property type="match status" value="1"/>
</dbReference>
<evidence type="ECO:0000256" key="2">
    <source>
        <dbReference type="ARBA" id="ARBA00009983"/>
    </source>
</evidence>